<dbReference type="InterPro" id="IPR051448">
    <property type="entry name" value="CdaR-like_regulators"/>
</dbReference>
<feature type="domain" description="CdaR GGDEF-like" evidence="3">
    <location>
        <begin position="118"/>
        <end position="236"/>
    </location>
</feature>
<evidence type="ECO:0000259" key="2">
    <source>
        <dbReference type="Pfam" id="PF13556"/>
    </source>
</evidence>
<dbReference type="InterPro" id="IPR009057">
    <property type="entry name" value="Homeodomain-like_sf"/>
</dbReference>
<dbReference type="InterPro" id="IPR042070">
    <property type="entry name" value="PucR_C-HTH_sf"/>
</dbReference>
<feature type="domain" description="PucR C-terminal helix-turn-helix" evidence="2">
    <location>
        <begin position="287"/>
        <end position="343"/>
    </location>
</feature>
<evidence type="ECO:0000256" key="1">
    <source>
        <dbReference type="ARBA" id="ARBA00006754"/>
    </source>
</evidence>
<dbReference type="AlphaFoldDB" id="A0A9D1CSJ6"/>
<dbReference type="SUPFAM" id="SSF46689">
    <property type="entry name" value="Homeodomain-like"/>
    <property type="match status" value="1"/>
</dbReference>
<dbReference type="PANTHER" id="PTHR33744">
    <property type="entry name" value="CARBOHYDRATE DIACID REGULATOR"/>
    <property type="match status" value="1"/>
</dbReference>
<reference evidence="4" key="1">
    <citation type="submission" date="2020-10" db="EMBL/GenBank/DDBJ databases">
        <authorList>
            <person name="Gilroy R."/>
        </authorList>
    </citation>
    <scope>NUCLEOTIDE SEQUENCE</scope>
    <source>
        <strain evidence="4">ChiSxjej2B14-6234</strain>
    </source>
</reference>
<protein>
    <submittedName>
        <fullName evidence="4">Helix-turn-helix domain-containing protein</fullName>
    </submittedName>
</protein>
<evidence type="ECO:0000259" key="3">
    <source>
        <dbReference type="Pfam" id="PF17853"/>
    </source>
</evidence>
<gene>
    <name evidence="4" type="ORF">IAB73_10410</name>
</gene>
<dbReference type="Pfam" id="PF13556">
    <property type="entry name" value="HTH_30"/>
    <property type="match status" value="1"/>
</dbReference>
<organism evidence="4 5">
    <name type="scientific">Candidatus Onthenecus intestinigallinarum</name>
    <dbReference type="NCBI Taxonomy" id="2840875"/>
    <lineage>
        <taxon>Bacteria</taxon>
        <taxon>Bacillati</taxon>
        <taxon>Bacillota</taxon>
        <taxon>Clostridia</taxon>
        <taxon>Eubacteriales</taxon>
        <taxon>Candidatus Onthenecus</taxon>
    </lineage>
</organism>
<accession>A0A9D1CSJ6</accession>
<dbReference type="Pfam" id="PF17853">
    <property type="entry name" value="GGDEF_2"/>
    <property type="match status" value="1"/>
</dbReference>
<name>A0A9D1CSJ6_9FIRM</name>
<proteinExistence type="inferred from homology"/>
<reference evidence="4" key="2">
    <citation type="journal article" date="2021" name="PeerJ">
        <title>Extensive microbial diversity within the chicken gut microbiome revealed by metagenomics and culture.</title>
        <authorList>
            <person name="Gilroy R."/>
            <person name="Ravi A."/>
            <person name="Getino M."/>
            <person name="Pursley I."/>
            <person name="Horton D.L."/>
            <person name="Alikhan N.F."/>
            <person name="Baker D."/>
            <person name="Gharbi K."/>
            <person name="Hall N."/>
            <person name="Watson M."/>
            <person name="Adriaenssens E.M."/>
            <person name="Foster-Nyarko E."/>
            <person name="Jarju S."/>
            <person name="Secka A."/>
            <person name="Antonio M."/>
            <person name="Oren A."/>
            <person name="Chaudhuri R.R."/>
            <person name="La Ragione R."/>
            <person name="Hildebrand F."/>
            <person name="Pallen M.J."/>
        </authorList>
    </citation>
    <scope>NUCLEOTIDE SEQUENCE</scope>
    <source>
        <strain evidence="4">ChiSxjej2B14-6234</strain>
    </source>
</reference>
<dbReference type="InterPro" id="IPR041522">
    <property type="entry name" value="CdaR_GGDEF"/>
</dbReference>
<dbReference type="Proteomes" id="UP000886887">
    <property type="component" value="Unassembled WGS sequence"/>
</dbReference>
<dbReference type="InterPro" id="IPR025736">
    <property type="entry name" value="PucR_C-HTH_dom"/>
</dbReference>
<dbReference type="PANTHER" id="PTHR33744:SF15">
    <property type="entry name" value="CARBOHYDRATE DIACID REGULATOR"/>
    <property type="match status" value="1"/>
</dbReference>
<evidence type="ECO:0000313" key="4">
    <source>
        <dbReference type="EMBL" id="HIQ72604.1"/>
    </source>
</evidence>
<dbReference type="Gene3D" id="1.10.10.2840">
    <property type="entry name" value="PucR C-terminal helix-turn-helix domain"/>
    <property type="match status" value="1"/>
</dbReference>
<comment type="caution">
    <text evidence="4">The sequence shown here is derived from an EMBL/GenBank/DDBJ whole genome shotgun (WGS) entry which is preliminary data.</text>
</comment>
<evidence type="ECO:0000313" key="5">
    <source>
        <dbReference type="Proteomes" id="UP000886887"/>
    </source>
</evidence>
<comment type="similarity">
    <text evidence="1">Belongs to the CdaR family.</text>
</comment>
<dbReference type="EMBL" id="DVFJ01000036">
    <property type="protein sequence ID" value="HIQ72604.1"/>
    <property type="molecule type" value="Genomic_DNA"/>
</dbReference>
<sequence>MIPEKRFLNQVQQVLARLMQPIWLLDVEGNVLLPEEQQAHVNLPEFMEPGLPVAYEGKTFLTIGITPELVLCADAQGAAVHDCILLAGAMIQSMGRGEAPIASRYDVYRRVLREELTGSELEALAHEHQIDLEKERCVMVFQLLQTESDTAFAQLEELVPRANGDLLIEMDRHTVVLLKSMEQVESFEELYQLAEAIDQMLMDELGHSSIVGIGEPKHLLSELGESYRESRRAIEVGRTFCTDKHIFVYRGLVLERFLMDIPRDLGQRYHSILFNRRTARLFNEEMLHTIEMFFTKDLNLSDTARQLYIHRNTLVYRLDKVQRQTGLDLRKFDDAVTFKMMLLLGKSGKDKPRPVY</sequence>